<evidence type="ECO:0000259" key="1">
    <source>
        <dbReference type="Pfam" id="PF06916"/>
    </source>
</evidence>
<dbReference type="EMBL" id="OZ019902">
    <property type="protein sequence ID" value="CAK9194442.1"/>
    <property type="molecule type" value="Genomic_DNA"/>
</dbReference>
<keyword evidence="3" id="KW-1185">Reference proteome</keyword>
<dbReference type="Pfam" id="PF06916">
    <property type="entry name" value="FAM210A-B_dom"/>
    <property type="match status" value="1"/>
</dbReference>
<evidence type="ECO:0000313" key="3">
    <source>
        <dbReference type="Proteomes" id="UP001497512"/>
    </source>
</evidence>
<evidence type="ECO:0000313" key="2">
    <source>
        <dbReference type="EMBL" id="CAK9194442.1"/>
    </source>
</evidence>
<dbReference type="Proteomes" id="UP001497512">
    <property type="component" value="Chromosome 10"/>
</dbReference>
<accession>A0ABP0TEA9</accession>
<proteinExistence type="predicted"/>
<name>A0ABP0TEA9_9BRYO</name>
<organism evidence="2 3">
    <name type="scientific">Sphagnum troendelagicum</name>
    <dbReference type="NCBI Taxonomy" id="128251"/>
    <lineage>
        <taxon>Eukaryota</taxon>
        <taxon>Viridiplantae</taxon>
        <taxon>Streptophyta</taxon>
        <taxon>Embryophyta</taxon>
        <taxon>Bryophyta</taxon>
        <taxon>Sphagnophytina</taxon>
        <taxon>Sphagnopsida</taxon>
        <taxon>Sphagnales</taxon>
        <taxon>Sphagnaceae</taxon>
        <taxon>Sphagnum</taxon>
    </lineage>
</organism>
<dbReference type="InterPro" id="IPR009688">
    <property type="entry name" value="FAM210A/B-like_dom"/>
</dbReference>
<sequence>MAQLMAIASSGSLCCRICMNSRGESSSSSSLRRDYAATGDHFLTRGLGLRRSKRRHSSSARVVVAMCAATEEKEKKEKKEVASEEEASDADSVTRKFGLEAGLWKIFTSKDNSEEGTKGNKTNKAKELLAQYGGAYLVTSISLSLVSFALCYALVQGGVDVPALLEKVGIRADGTGEKVGTFALAYAAHKAASPIRFPPTVALTPIVAGWFGKKPAGGDNTQPK</sequence>
<gene>
    <name evidence="2" type="ORF">CSSPTR1EN2_LOCUS2528</name>
</gene>
<protein>
    <recommendedName>
        <fullName evidence="1">DUF1279 domain-containing protein</fullName>
    </recommendedName>
</protein>
<feature type="domain" description="DUF1279" evidence="1">
    <location>
        <begin position="124"/>
        <end position="206"/>
    </location>
</feature>
<dbReference type="InterPro" id="IPR045866">
    <property type="entry name" value="FAM210A/B-like"/>
</dbReference>
<dbReference type="PANTHER" id="PTHR21377:SF20">
    <property type="entry name" value="OS04G0416000 PROTEIN"/>
    <property type="match status" value="1"/>
</dbReference>
<reference evidence="2" key="1">
    <citation type="submission" date="2024-02" db="EMBL/GenBank/DDBJ databases">
        <authorList>
            <consortium name="ELIXIR-Norway"/>
            <consortium name="Elixir Norway"/>
        </authorList>
    </citation>
    <scope>NUCLEOTIDE SEQUENCE</scope>
</reference>
<dbReference type="PANTHER" id="PTHR21377">
    <property type="entry name" value="PROTEIN FAM210B, MITOCHONDRIAL"/>
    <property type="match status" value="1"/>
</dbReference>